<evidence type="ECO:0000256" key="2">
    <source>
        <dbReference type="SAM" id="MobiDB-lite"/>
    </source>
</evidence>
<evidence type="ECO:0000259" key="3">
    <source>
        <dbReference type="PROSITE" id="PS51339"/>
    </source>
</evidence>
<dbReference type="InterPro" id="IPR010569">
    <property type="entry name" value="Myotubularin-like_Pase_dom"/>
</dbReference>
<keyword evidence="5" id="KW-1185">Reference proteome</keyword>
<dbReference type="AlphaFoldDB" id="A0A8C3CNI6"/>
<feature type="compositionally biased region" description="Basic and acidic residues" evidence="2">
    <location>
        <begin position="57"/>
        <end position="71"/>
    </location>
</feature>
<proteinExistence type="inferred from homology"/>
<comment type="similarity">
    <text evidence="1">Belongs to the protein-tyrosine phosphatase family. Non-receptor class myotubularin subfamily.</text>
</comment>
<accession>A0A8C3CNI6</accession>
<evidence type="ECO:0000313" key="4">
    <source>
        <dbReference type="Ensembl" id="ENSCMMP00000022581.1"/>
    </source>
</evidence>
<feature type="domain" description="Myotubularin phosphatase" evidence="3">
    <location>
        <begin position="278"/>
        <end position="398"/>
    </location>
</feature>
<dbReference type="Proteomes" id="UP000694556">
    <property type="component" value="Chromosome 26"/>
</dbReference>
<feature type="compositionally biased region" description="Pro residues" evidence="2">
    <location>
        <begin position="422"/>
        <end position="434"/>
    </location>
</feature>
<dbReference type="InterPro" id="IPR030564">
    <property type="entry name" value="Myotubularin"/>
</dbReference>
<dbReference type="GO" id="GO:0016020">
    <property type="term" value="C:membrane"/>
    <property type="evidence" value="ECO:0007669"/>
    <property type="project" value="TreeGrafter"/>
</dbReference>
<feature type="region of interest" description="Disordered" evidence="2">
    <location>
        <begin position="201"/>
        <end position="280"/>
    </location>
</feature>
<sequence length="434" mass="46228">GRLGPHAALREPPRLGEGAEAPGRRGLEGERHQRALRHGPQPAPLPVGAQRAPGPRPEADVRPLRGAPRARECRGGREELGCCRGRGDLGGVPLSPPPSPSRPQRLCWHHPGGSDLLRSAGFHAASEPGSEDVRCLEALLRAGRGPCVLADTAELPTLADIQLAHLKLWALCLHGAAPEEKWLSALEATRWLDHVRTFRPRPQLPAGLPGAAPGRPPRPDPPRFPEPGAARVGGRRPPLSPPPRAAARQPPGGGGQPQKKPLKSILNPSNPPEVTGRRLGAPPQAPVFPLFLDCTWQLVRQFPAAFGFTEAFLLALHDGGFQPYCGTFLFTCQRQRGRGGPVSGVRGSATPPKPPHRVSLGLGILLAPPKRPHPARARRRASVLPQIPPFPKFFWGAHPVISPLPAAAAPRPDLHAGERLLGPPPRQPPAPSLG</sequence>
<evidence type="ECO:0000313" key="5">
    <source>
        <dbReference type="Proteomes" id="UP000694556"/>
    </source>
</evidence>
<feature type="region of interest" description="Disordered" evidence="2">
    <location>
        <begin position="406"/>
        <end position="434"/>
    </location>
</feature>
<feature type="compositionally biased region" description="Basic and acidic residues" evidence="2">
    <location>
        <begin position="22"/>
        <end position="33"/>
    </location>
</feature>
<reference evidence="4" key="1">
    <citation type="submission" date="2018-09" db="EMBL/GenBank/DDBJ databases">
        <title>Common duck and Muscovy duck high density SNP chip.</title>
        <authorList>
            <person name="Vignal A."/>
            <person name="Thebault N."/>
            <person name="Warren W.C."/>
        </authorList>
    </citation>
    <scope>NUCLEOTIDE SEQUENCE [LARGE SCALE GENOMIC DNA]</scope>
</reference>
<reference evidence="4" key="2">
    <citation type="submission" date="2025-08" db="UniProtKB">
        <authorList>
            <consortium name="Ensembl"/>
        </authorList>
    </citation>
    <scope>IDENTIFICATION</scope>
</reference>
<dbReference type="Ensembl" id="ENSCMMT00000024726.1">
    <property type="protein sequence ID" value="ENSCMMP00000022581.1"/>
    <property type="gene ID" value="ENSCMMG00000014128.1"/>
</dbReference>
<dbReference type="Pfam" id="PF06602">
    <property type="entry name" value="Myotub-related"/>
    <property type="match status" value="1"/>
</dbReference>
<dbReference type="SUPFAM" id="SSF52799">
    <property type="entry name" value="(Phosphotyrosine protein) phosphatases II"/>
    <property type="match status" value="1"/>
</dbReference>
<feature type="region of interest" description="Disordered" evidence="2">
    <location>
        <begin position="1"/>
        <end position="71"/>
    </location>
</feature>
<feature type="domain" description="Myotubularin phosphatase" evidence="3">
    <location>
        <begin position="99"/>
        <end position="198"/>
    </location>
</feature>
<name>A0A8C3CNI6_CAIMO</name>
<dbReference type="GO" id="GO:0046856">
    <property type="term" value="P:phosphatidylinositol dephosphorylation"/>
    <property type="evidence" value="ECO:0007669"/>
    <property type="project" value="TreeGrafter"/>
</dbReference>
<dbReference type="InterPro" id="IPR029021">
    <property type="entry name" value="Prot-tyrosine_phosphatase-like"/>
</dbReference>
<organism evidence="4 5">
    <name type="scientific">Cairina moschata</name>
    <name type="common">Muscovy duck</name>
    <dbReference type="NCBI Taxonomy" id="8855"/>
    <lineage>
        <taxon>Eukaryota</taxon>
        <taxon>Metazoa</taxon>
        <taxon>Chordata</taxon>
        <taxon>Craniata</taxon>
        <taxon>Vertebrata</taxon>
        <taxon>Euteleostomi</taxon>
        <taxon>Archelosauria</taxon>
        <taxon>Archosauria</taxon>
        <taxon>Dinosauria</taxon>
        <taxon>Saurischia</taxon>
        <taxon>Theropoda</taxon>
        <taxon>Coelurosauria</taxon>
        <taxon>Aves</taxon>
        <taxon>Neognathae</taxon>
        <taxon>Galloanserae</taxon>
        <taxon>Anseriformes</taxon>
        <taxon>Anatidae</taxon>
        <taxon>Anatinae</taxon>
        <taxon>Cairina</taxon>
    </lineage>
</organism>
<feature type="compositionally biased region" description="Low complexity" evidence="2">
    <location>
        <begin position="201"/>
        <end position="213"/>
    </location>
</feature>
<dbReference type="PANTHER" id="PTHR10807:SF51">
    <property type="entry name" value="MYOTUBULARIN-RELATED PROTEIN 11"/>
    <property type="match status" value="1"/>
</dbReference>
<dbReference type="PROSITE" id="PS51339">
    <property type="entry name" value="PPASE_MYOTUBULARIN"/>
    <property type="match status" value="2"/>
</dbReference>
<dbReference type="PANTHER" id="PTHR10807">
    <property type="entry name" value="MYOTUBULARIN-RELATED"/>
    <property type="match status" value="1"/>
</dbReference>
<protein>
    <recommendedName>
        <fullName evidence="3">Myotubularin phosphatase domain-containing protein</fullName>
    </recommendedName>
</protein>
<dbReference type="GO" id="GO:0005737">
    <property type="term" value="C:cytoplasm"/>
    <property type="evidence" value="ECO:0007669"/>
    <property type="project" value="TreeGrafter"/>
</dbReference>
<evidence type="ECO:0000256" key="1">
    <source>
        <dbReference type="ARBA" id="ARBA00007471"/>
    </source>
</evidence>
<reference evidence="4" key="3">
    <citation type="submission" date="2025-09" db="UniProtKB">
        <authorList>
            <consortium name="Ensembl"/>
        </authorList>
    </citation>
    <scope>IDENTIFICATION</scope>
</reference>